<reference evidence="2 3" key="1">
    <citation type="submission" date="2018-07" db="EMBL/GenBank/DDBJ databases">
        <title>Genome sequences of Haloplanus salinus JCM 18368T.</title>
        <authorList>
            <person name="Kim Y.B."/>
            <person name="Roh S.W."/>
        </authorList>
    </citation>
    <scope>NUCLEOTIDE SEQUENCE [LARGE SCALE GENOMIC DNA]</scope>
    <source>
        <strain evidence="2 3">JCM 18368</strain>
    </source>
</reference>
<dbReference type="EMBL" id="QPHM01000001">
    <property type="protein sequence ID" value="RCU48646.1"/>
    <property type="molecule type" value="Genomic_DNA"/>
</dbReference>
<accession>A0A368NEK9</accession>
<dbReference type="RefSeq" id="WP_114450277.1">
    <property type="nucleotide sequence ID" value="NZ_QPHM01000001.1"/>
</dbReference>
<name>A0A368NEK9_9EURY</name>
<proteinExistence type="predicted"/>
<sequence length="166" mass="17756">MIGPPTRRQVLRYGAALGVGGVALTTSAAANPGKGDEKGNGKTFGRVYANDVLWRTNVVKTLDERPDPEDKIYFLHDGGGRIDENADASDDQASPFVSESAPGDQDWNGGKWTHFSAEVTDVDAFNDDAPLTNADAVLDKDYIEVTLGRPGFGPPDFFVCPLNGRA</sequence>
<protein>
    <submittedName>
        <fullName evidence="2">Uncharacterized protein</fullName>
    </submittedName>
</protein>
<gene>
    <name evidence="2" type="ORF">DU504_07545</name>
</gene>
<dbReference type="Proteomes" id="UP000252189">
    <property type="component" value="Unassembled WGS sequence"/>
</dbReference>
<evidence type="ECO:0000256" key="1">
    <source>
        <dbReference type="SAM" id="MobiDB-lite"/>
    </source>
</evidence>
<evidence type="ECO:0000313" key="2">
    <source>
        <dbReference type="EMBL" id="RCU48646.1"/>
    </source>
</evidence>
<evidence type="ECO:0000313" key="3">
    <source>
        <dbReference type="Proteomes" id="UP000252189"/>
    </source>
</evidence>
<dbReference type="PROSITE" id="PS51318">
    <property type="entry name" value="TAT"/>
    <property type="match status" value="1"/>
</dbReference>
<feature type="region of interest" description="Disordered" evidence="1">
    <location>
        <begin position="83"/>
        <end position="108"/>
    </location>
</feature>
<dbReference type="InterPro" id="IPR006311">
    <property type="entry name" value="TAT_signal"/>
</dbReference>
<dbReference type="AlphaFoldDB" id="A0A368NEK9"/>
<organism evidence="2 3">
    <name type="scientific">Haloplanus salinus</name>
    <dbReference type="NCBI Taxonomy" id="1126245"/>
    <lineage>
        <taxon>Archaea</taxon>
        <taxon>Methanobacteriati</taxon>
        <taxon>Methanobacteriota</taxon>
        <taxon>Stenosarchaea group</taxon>
        <taxon>Halobacteria</taxon>
        <taxon>Halobacteriales</taxon>
        <taxon>Haloferacaceae</taxon>
        <taxon>Haloplanus</taxon>
    </lineage>
</organism>
<comment type="caution">
    <text evidence="2">The sequence shown here is derived from an EMBL/GenBank/DDBJ whole genome shotgun (WGS) entry which is preliminary data.</text>
</comment>
<dbReference type="OrthoDB" id="300809at2157"/>
<keyword evidence="3" id="KW-1185">Reference proteome</keyword>